<gene>
    <name evidence="2" type="ORF">GCM10010911_47640</name>
</gene>
<keyword evidence="3" id="KW-1185">Reference proteome</keyword>
<comment type="caution">
    <text evidence="2">The sequence shown here is derived from an EMBL/GenBank/DDBJ whole genome shotgun (WGS) entry which is preliminary data.</text>
</comment>
<feature type="compositionally biased region" description="Polar residues" evidence="1">
    <location>
        <begin position="60"/>
        <end position="70"/>
    </location>
</feature>
<sequence length="70" mass="8022">MLLLRSQECGLLPEHRLLQAMGLYKFNLIRKGMEPYPLIANDRSDQNNRPYADRCDGSANPEQKSAVNYP</sequence>
<dbReference type="EMBL" id="BMHP01000003">
    <property type="protein sequence ID" value="GGD83896.1"/>
    <property type="molecule type" value="Genomic_DNA"/>
</dbReference>
<dbReference type="Proteomes" id="UP000612456">
    <property type="component" value="Unassembled WGS sequence"/>
</dbReference>
<feature type="compositionally biased region" description="Basic and acidic residues" evidence="1">
    <location>
        <begin position="42"/>
        <end position="56"/>
    </location>
</feature>
<protein>
    <submittedName>
        <fullName evidence="2">Uncharacterized protein</fullName>
    </submittedName>
</protein>
<accession>A0A916ZA66</accession>
<dbReference type="AlphaFoldDB" id="A0A916ZA66"/>
<evidence type="ECO:0000313" key="3">
    <source>
        <dbReference type="Proteomes" id="UP000612456"/>
    </source>
</evidence>
<name>A0A916ZA66_9BACL</name>
<evidence type="ECO:0000256" key="1">
    <source>
        <dbReference type="SAM" id="MobiDB-lite"/>
    </source>
</evidence>
<feature type="region of interest" description="Disordered" evidence="1">
    <location>
        <begin position="39"/>
        <end position="70"/>
    </location>
</feature>
<reference evidence="2" key="2">
    <citation type="submission" date="2020-09" db="EMBL/GenBank/DDBJ databases">
        <authorList>
            <person name="Sun Q."/>
            <person name="Zhou Y."/>
        </authorList>
    </citation>
    <scope>NUCLEOTIDE SEQUENCE</scope>
    <source>
        <strain evidence="2">CGMCC 1.15178</strain>
    </source>
</reference>
<reference evidence="2" key="1">
    <citation type="journal article" date="2014" name="Int. J. Syst. Evol. Microbiol.">
        <title>Complete genome sequence of Corynebacterium casei LMG S-19264T (=DSM 44701T), isolated from a smear-ripened cheese.</title>
        <authorList>
            <consortium name="US DOE Joint Genome Institute (JGI-PGF)"/>
            <person name="Walter F."/>
            <person name="Albersmeier A."/>
            <person name="Kalinowski J."/>
            <person name="Ruckert C."/>
        </authorList>
    </citation>
    <scope>NUCLEOTIDE SEQUENCE</scope>
    <source>
        <strain evidence="2">CGMCC 1.15178</strain>
    </source>
</reference>
<organism evidence="2 3">
    <name type="scientific">Paenibacillus nasutitermitis</name>
    <dbReference type="NCBI Taxonomy" id="1652958"/>
    <lineage>
        <taxon>Bacteria</taxon>
        <taxon>Bacillati</taxon>
        <taxon>Bacillota</taxon>
        <taxon>Bacilli</taxon>
        <taxon>Bacillales</taxon>
        <taxon>Paenibacillaceae</taxon>
        <taxon>Paenibacillus</taxon>
    </lineage>
</organism>
<proteinExistence type="predicted"/>
<evidence type="ECO:0000313" key="2">
    <source>
        <dbReference type="EMBL" id="GGD83896.1"/>
    </source>
</evidence>